<dbReference type="PANTHER" id="PTHR30195:SF15">
    <property type="entry name" value="TYPE I RESTRICTION ENZYME HINDI ENDONUCLEASE SUBUNIT"/>
    <property type="match status" value="1"/>
</dbReference>
<keyword evidence="9" id="KW-0067">ATP-binding</keyword>
<evidence type="ECO:0000256" key="8">
    <source>
        <dbReference type="ARBA" id="ARBA00022801"/>
    </source>
</evidence>
<evidence type="ECO:0000256" key="6">
    <source>
        <dbReference type="ARBA" id="ARBA00022747"/>
    </source>
</evidence>
<dbReference type="CDD" id="cd22332">
    <property type="entry name" value="HsdR_N"/>
    <property type="match status" value="1"/>
</dbReference>
<evidence type="ECO:0000256" key="10">
    <source>
        <dbReference type="ARBA" id="ARBA00023125"/>
    </source>
</evidence>
<gene>
    <name evidence="12" type="ORF">NCTC11343_00014</name>
</gene>
<dbReference type="Pfam" id="PF04313">
    <property type="entry name" value="HSDR_N"/>
    <property type="match status" value="1"/>
</dbReference>
<evidence type="ECO:0000256" key="1">
    <source>
        <dbReference type="ARBA" id="ARBA00000851"/>
    </source>
</evidence>
<evidence type="ECO:0000313" key="13">
    <source>
        <dbReference type="Proteomes" id="UP000251241"/>
    </source>
</evidence>
<evidence type="ECO:0000256" key="3">
    <source>
        <dbReference type="ARBA" id="ARBA00012654"/>
    </source>
</evidence>
<organism evidence="12 13">
    <name type="scientific">Sphingobacterium multivorum</name>
    <dbReference type="NCBI Taxonomy" id="28454"/>
    <lineage>
        <taxon>Bacteria</taxon>
        <taxon>Pseudomonadati</taxon>
        <taxon>Bacteroidota</taxon>
        <taxon>Sphingobacteriia</taxon>
        <taxon>Sphingobacteriales</taxon>
        <taxon>Sphingobacteriaceae</taxon>
        <taxon>Sphingobacterium</taxon>
    </lineage>
</organism>
<name>A0A2X2J8Y8_SPHMU</name>
<dbReference type="GO" id="GO:0009035">
    <property type="term" value="F:type I site-specific deoxyribonuclease activity"/>
    <property type="evidence" value="ECO:0007669"/>
    <property type="project" value="UniProtKB-EC"/>
</dbReference>
<comment type="catalytic activity">
    <reaction evidence="1">
        <text>Endonucleolytic cleavage of DNA to give random double-stranded fragments with terminal 5'-phosphates, ATP is simultaneously hydrolyzed.</text>
        <dbReference type="EC" id="3.1.21.3"/>
    </reaction>
</comment>
<keyword evidence="4" id="KW-0540">Nuclease</keyword>
<evidence type="ECO:0000313" key="12">
    <source>
        <dbReference type="EMBL" id="SPZ83495.1"/>
    </source>
</evidence>
<dbReference type="InterPro" id="IPR051268">
    <property type="entry name" value="Type-I_R_enzyme_R_subunit"/>
</dbReference>
<dbReference type="GO" id="GO:0003677">
    <property type="term" value="F:DNA binding"/>
    <property type="evidence" value="ECO:0007669"/>
    <property type="project" value="UniProtKB-KW"/>
</dbReference>
<evidence type="ECO:0000256" key="7">
    <source>
        <dbReference type="ARBA" id="ARBA00022759"/>
    </source>
</evidence>
<dbReference type="Proteomes" id="UP000251241">
    <property type="component" value="Unassembled WGS sequence"/>
</dbReference>
<dbReference type="EMBL" id="UAUU01000001">
    <property type="protein sequence ID" value="SPZ83495.1"/>
    <property type="molecule type" value="Genomic_DNA"/>
</dbReference>
<reference evidence="12 13" key="1">
    <citation type="submission" date="2018-06" db="EMBL/GenBank/DDBJ databases">
        <authorList>
            <consortium name="Pathogen Informatics"/>
            <person name="Doyle S."/>
        </authorList>
    </citation>
    <scope>NUCLEOTIDE SEQUENCE [LARGE SCALE GENOMIC DNA]</scope>
    <source>
        <strain evidence="12 13">NCTC11343</strain>
    </source>
</reference>
<keyword evidence="10" id="KW-0238">DNA-binding</keyword>
<comment type="similarity">
    <text evidence="2">Belongs to the HsdR family.</text>
</comment>
<dbReference type="InterPro" id="IPR007409">
    <property type="entry name" value="Restrct_endonuc_type1_HsdR_N"/>
</dbReference>
<dbReference type="RefSeq" id="WP_112373427.1">
    <property type="nucleotide sequence ID" value="NZ_UAUU01000001.1"/>
</dbReference>
<dbReference type="GO" id="GO:0009307">
    <property type="term" value="P:DNA restriction-modification system"/>
    <property type="evidence" value="ECO:0007669"/>
    <property type="project" value="UniProtKB-KW"/>
</dbReference>
<sequence length="208" mass="23883">MAFTEDNISQIPALKLLINLGYDYLSPSEALQLRENRESNVILTDILRERLMHINDIKIGSKKTKFESTNIEKAIQKLQDIPLSEGLVQACNQIYNLLVFGHALEQSIDGDKKSHTIQYIDWENPTNNYFHVSEEFSVLRTGRKDTYRPDISLFVNGIPLAIIECKSPTIKTPIHEAISQHIRNQQENGIRNLYVYSQVLLGNLFVRN</sequence>
<dbReference type="PANTHER" id="PTHR30195">
    <property type="entry name" value="TYPE I SITE-SPECIFIC DEOXYRIBONUCLEASE PROTEIN SUBUNIT M AND R"/>
    <property type="match status" value="1"/>
</dbReference>
<dbReference type="GO" id="GO:0005524">
    <property type="term" value="F:ATP binding"/>
    <property type="evidence" value="ECO:0007669"/>
    <property type="project" value="UniProtKB-KW"/>
</dbReference>
<accession>A0A2X2J8Y8</accession>
<dbReference type="AlphaFoldDB" id="A0A2X2J8Y8"/>
<evidence type="ECO:0000256" key="2">
    <source>
        <dbReference type="ARBA" id="ARBA00008598"/>
    </source>
</evidence>
<evidence type="ECO:0000259" key="11">
    <source>
        <dbReference type="Pfam" id="PF04313"/>
    </source>
</evidence>
<protein>
    <recommendedName>
        <fullName evidence="3">type I site-specific deoxyribonuclease</fullName>
        <ecNumber evidence="3">3.1.21.3</ecNumber>
    </recommendedName>
</protein>
<keyword evidence="7" id="KW-0255">Endonuclease</keyword>
<evidence type="ECO:0000256" key="9">
    <source>
        <dbReference type="ARBA" id="ARBA00022840"/>
    </source>
</evidence>
<dbReference type="EC" id="3.1.21.3" evidence="3"/>
<dbReference type="Gene3D" id="3.90.1570.50">
    <property type="match status" value="1"/>
</dbReference>
<keyword evidence="8" id="KW-0378">Hydrolase</keyword>
<evidence type="ECO:0000256" key="4">
    <source>
        <dbReference type="ARBA" id="ARBA00022722"/>
    </source>
</evidence>
<feature type="domain" description="Restriction endonuclease type I HsdR N-terminal" evidence="11">
    <location>
        <begin position="3"/>
        <end position="200"/>
    </location>
</feature>
<evidence type="ECO:0000256" key="5">
    <source>
        <dbReference type="ARBA" id="ARBA00022741"/>
    </source>
</evidence>
<keyword evidence="5" id="KW-0547">Nucleotide-binding</keyword>
<keyword evidence="6" id="KW-0680">Restriction system</keyword>
<proteinExistence type="inferred from homology"/>